<dbReference type="EMBL" id="CP020918">
    <property type="protein sequence ID" value="AWG23637.1"/>
    <property type="molecule type" value="Genomic_DNA"/>
</dbReference>
<dbReference type="KEGG" id="ffa:FFWV33_11225"/>
<evidence type="ECO:0000313" key="5">
    <source>
        <dbReference type="Proteomes" id="UP000244527"/>
    </source>
</evidence>
<name>A0A2S1LIU5_9FLAO</name>
<evidence type="ECO:0000256" key="2">
    <source>
        <dbReference type="SAM" id="SignalP"/>
    </source>
</evidence>
<dbReference type="InterPro" id="IPR050955">
    <property type="entry name" value="Plant_Biomass_Hydrol_Est"/>
</dbReference>
<dbReference type="InterPro" id="IPR029058">
    <property type="entry name" value="AB_hydrolase_fold"/>
</dbReference>
<keyword evidence="5" id="KW-1185">Reference proteome</keyword>
<feature type="domain" description="AB hydrolase-1" evidence="3">
    <location>
        <begin position="167"/>
        <end position="223"/>
    </location>
</feature>
<gene>
    <name evidence="4" type="ORF">FFWV33_11225</name>
</gene>
<feature type="signal peptide" evidence="2">
    <location>
        <begin position="1"/>
        <end position="21"/>
    </location>
</feature>
<dbReference type="Gene3D" id="3.40.50.1820">
    <property type="entry name" value="alpha/beta hydrolase"/>
    <property type="match status" value="1"/>
</dbReference>
<dbReference type="Pfam" id="PF00561">
    <property type="entry name" value="Abhydrolase_1"/>
    <property type="match status" value="1"/>
</dbReference>
<accession>A0A2S1LIU5</accession>
<dbReference type="SUPFAM" id="SSF53474">
    <property type="entry name" value="alpha/beta-Hydrolases"/>
    <property type="match status" value="1"/>
</dbReference>
<organism evidence="4 5">
    <name type="scientific">Flavobacterium faecale</name>
    <dbReference type="NCBI Taxonomy" id="1355330"/>
    <lineage>
        <taxon>Bacteria</taxon>
        <taxon>Pseudomonadati</taxon>
        <taxon>Bacteroidota</taxon>
        <taxon>Flavobacteriia</taxon>
        <taxon>Flavobacteriales</taxon>
        <taxon>Flavobacteriaceae</taxon>
        <taxon>Flavobacterium</taxon>
    </lineage>
</organism>
<evidence type="ECO:0000313" key="4">
    <source>
        <dbReference type="EMBL" id="AWG23637.1"/>
    </source>
</evidence>
<protein>
    <submittedName>
        <fullName evidence="4">Phospholipase</fullName>
    </submittedName>
</protein>
<proteinExistence type="predicted"/>
<dbReference type="PANTHER" id="PTHR43037:SF1">
    <property type="entry name" value="BLL1128 PROTEIN"/>
    <property type="match status" value="1"/>
</dbReference>
<dbReference type="InterPro" id="IPR000073">
    <property type="entry name" value="AB_hydrolase_1"/>
</dbReference>
<feature type="chain" id="PRO_5015558771" evidence="2">
    <location>
        <begin position="22"/>
        <end position="276"/>
    </location>
</feature>
<sequence>MPNFKNLVTALFILTCTFIFAQQKEYREAKIDSLTFINTRKQLENVNTSLFEKRLFSKDSIRIPFGFLTPKDNQTGKKFPLIITFHNSTRIGNDNEKQLEPLAKIWLRDEIYANYQCYVVAPQFNKRSSNYVPTNDNHLTSKPSNEVSALLTLIENLQKEYPNIDKNRIYLIGYSMGASTAQNLLSLKPNKFAALVSVAAVPDFSNLKKIENKNIWLIHGDQDDENPYDGSVVFFDKLAKSKNLTFTTVRNLNHNTILSPFLTTDEIPQWLFAKEK</sequence>
<reference evidence="4 5" key="1">
    <citation type="submission" date="2017-04" db="EMBL/GenBank/DDBJ databases">
        <title>Compelte genome sequence of WV33.</title>
        <authorList>
            <person name="Lee P.C."/>
        </authorList>
    </citation>
    <scope>NUCLEOTIDE SEQUENCE [LARGE SCALE GENOMIC DNA]</scope>
    <source>
        <strain evidence="4 5">WV33</strain>
    </source>
</reference>
<evidence type="ECO:0000256" key="1">
    <source>
        <dbReference type="ARBA" id="ARBA00022729"/>
    </source>
</evidence>
<dbReference type="Proteomes" id="UP000244527">
    <property type="component" value="Chromosome"/>
</dbReference>
<evidence type="ECO:0000259" key="3">
    <source>
        <dbReference type="Pfam" id="PF00561"/>
    </source>
</evidence>
<keyword evidence="1 2" id="KW-0732">Signal</keyword>
<dbReference type="AlphaFoldDB" id="A0A2S1LIU5"/>
<dbReference type="PANTHER" id="PTHR43037">
    <property type="entry name" value="UNNAMED PRODUCT-RELATED"/>
    <property type="match status" value="1"/>
</dbReference>